<dbReference type="EC" id="2.7.7.6" evidence="1"/>
<dbReference type="InterPro" id="IPR045867">
    <property type="entry name" value="DNA-dir_RpoC_beta_prime"/>
</dbReference>
<dbReference type="InterPro" id="IPR006592">
    <property type="entry name" value="RNA_pol_N"/>
</dbReference>
<dbReference type="Pfam" id="PF00623">
    <property type="entry name" value="RNA_pol_Rpb1_2"/>
    <property type="match status" value="1"/>
</dbReference>
<dbReference type="Gene3D" id="1.10.274.100">
    <property type="entry name" value="RNA polymerase Rpb1, domain 3"/>
    <property type="match status" value="1"/>
</dbReference>
<dbReference type="GO" id="GO:0005665">
    <property type="term" value="C:RNA polymerase II, core complex"/>
    <property type="evidence" value="ECO:0007669"/>
    <property type="project" value="TreeGrafter"/>
</dbReference>
<dbReference type="GO" id="GO:0006351">
    <property type="term" value="P:DNA-templated transcription"/>
    <property type="evidence" value="ECO:0007669"/>
    <property type="project" value="InterPro"/>
</dbReference>
<dbReference type="GO" id="GO:0003677">
    <property type="term" value="F:DNA binding"/>
    <property type="evidence" value="ECO:0007669"/>
    <property type="project" value="InterPro"/>
</dbReference>
<evidence type="ECO:0000256" key="5">
    <source>
        <dbReference type="ARBA" id="ARBA00023163"/>
    </source>
</evidence>
<dbReference type="InParanoid" id="A0A0C3F901"/>
<evidence type="ECO:0000256" key="1">
    <source>
        <dbReference type="ARBA" id="ARBA00012418"/>
    </source>
</evidence>
<dbReference type="EMBL" id="KN833035">
    <property type="protein sequence ID" value="KIM76434.1"/>
    <property type="molecule type" value="Genomic_DNA"/>
</dbReference>
<name>A0A0C3F901_PILCF</name>
<keyword evidence="2" id="KW-0240">DNA-directed RNA polymerase</keyword>
<dbReference type="SUPFAM" id="SSF64484">
    <property type="entry name" value="beta and beta-prime subunits of DNA dependent RNA-polymerase"/>
    <property type="match status" value="1"/>
</dbReference>
<keyword evidence="5" id="KW-0804">Transcription</keyword>
<proteinExistence type="predicted"/>
<dbReference type="InterPro" id="IPR042102">
    <property type="entry name" value="RNA_pol_Rpb1_3_sf"/>
</dbReference>
<dbReference type="STRING" id="765440.A0A0C3F901"/>
<organism evidence="8 9">
    <name type="scientific">Piloderma croceum (strain F 1598)</name>
    <dbReference type="NCBI Taxonomy" id="765440"/>
    <lineage>
        <taxon>Eukaryota</taxon>
        <taxon>Fungi</taxon>
        <taxon>Dikarya</taxon>
        <taxon>Basidiomycota</taxon>
        <taxon>Agaricomycotina</taxon>
        <taxon>Agaricomycetes</taxon>
        <taxon>Agaricomycetidae</taxon>
        <taxon>Atheliales</taxon>
        <taxon>Atheliaceae</taxon>
        <taxon>Piloderma</taxon>
    </lineage>
</organism>
<reference evidence="8 9" key="1">
    <citation type="submission" date="2014-04" db="EMBL/GenBank/DDBJ databases">
        <authorList>
            <consortium name="DOE Joint Genome Institute"/>
            <person name="Kuo A."/>
            <person name="Tarkka M."/>
            <person name="Buscot F."/>
            <person name="Kohler A."/>
            <person name="Nagy L.G."/>
            <person name="Floudas D."/>
            <person name="Copeland A."/>
            <person name="Barry K.W."/>
            <person name="Cichocki N."/>
            <person name="Veneault-Fourrey C."/>
            <person name="LaButti K."/>
            <person name="Lindquist E.A."/>
            <person name="Lipzen A."/>
            <person name="Lundell T."/>
            <person name="Morin E."/>
            <person name="Murat C."/>
            <person name="Sun H."/>
            <person name="Tunlid A."/>
            <person name="Henrissat B."/>
            <person name="Grigoriev I.V."/>
            <person name="Hibbett D.S."/>
            <person name="Martin F."/>
            <person name="Nordberg H.P."/>
            <person name="Cantor M.N."/>
            <person name="Hua S.X."/>
        </authorList>
    </citation>
    <scope>NUCLEOTIDE SEQUENCE [LARGE SCALE GENOMIC DNA]</scope>
    <source>
        <strain evidence="8 9">F 1598</strain>
    </source>
</reference>
<keyword evidence="4" id="KW-0548">Nucleotidyltransferase</keyword>
<dbReference type="OrthoDB" id="2653609at2759"/>
<dbReference type="PANTHER" id="PTHR19376">
    <property type="entry name" value="DNA-DIRECTED RNA POLYMERASE"/>
    <property type="match status" value="1"/>
</dbReference>
<protein>
    <recommendedName>
        <fullName evidence="1">DNA-directed RNA polymerase</fullName>
        <ecNumber evidence="1">2.7.7.6</ecNumber>
    </recommendedName>
</protein>
<dbReference type="GO" id="GO:0003899">
    <property type="term" value="F:DNA-directed RNA polymerase activity"/>
    <property type="evidence" value="ECO:0007669"/>
    <property type="project" value="UniProtKB-EC"/>
</dbReference>
<dbReference type="HOGENOM" id="CLU_124649_0_0_1"/>
<evidence type="ECO:0000313" key="8">
    <source>
        <dbReference type="EMBL" id="KIM76434.1"/>
    </source>
</evidence>
<dbReference type="SMART" id="SM00663">
    <property type="entry name" value="RPOLA_N"/>
    <property type="match status" value="1"/>
</dbReference>
<feature type="domain" description="RNA polymerase N-terminal" evidence="7">
    <location>
        <begin position="1"/>
        <end position="83"/>
    </location>
</feature>
<evidence type="ECO:0000256" key="3">
    <source>
        <dbReference type="ARBA" id="ARBA00022679"/>
    </source>
</evidence>
<dbReference type="Gene3D" id="2.40.40.20">
    <property type="match status" value="1"/>
</dbReference>
<evidence type="ECO:0000313" key="9">
    <source>
        <dbReference type="Proteomes" id="UP000054166"/>
    </source>
</evidence>
<evidence type="ECO:0000256" key="4">
    <source>
        <dbReference type="ARBA" id="ARBA00022695"/>
    </source>
</evidence>
<keyword evidence="9" id="KW-1185">Reference proteome</keyword>
<sequence>MSMISHRVKLMPYSTFRLNLSITPPYNADFDGDEMNMHIPQSEETCAELSQIAWVPRQIISPQANKPVMGIIQNTLWNPKVYSVWDGAVPIPAIVQPKPLWSGKQILSMVIHCGINIHRSPDPKSSNSVFDDGMMIENVEGRWIPFGFRHRSLSHFMKDDFSLEAPRRRF</sequence>
<dbReference type="InterPro" id="IPR000722">
    <property type="entry name" value="RNA_pol_asu"/>
</dbReference>
<evidence type="ECO:0000256" key="2">
    <source>
        <dbReference type="ARBA" id="ARBA00022478"/>
    </source>
</evidence>
<comment type="catalytic activity">
    <reaction evidence="6">
        <text>RNA(n) + a ribonucleoside 5'-triphosphate = RNA(n+1) + diphosphate</text>
        <dbReference type="Rhea" id="RHEA:21248"/>
        <dbReference type="Rhea" id="RHEA-COMP:14527"/>
        <dbReference type="Rhea" id="RHEA-COMP:17342"/>
        <dbReference type="ChEBI" id="CHEBI:33019"/>
        <dbReference type="ChEBI" id="CHEBI:61557"/>
        <dbReference type="ChEBI" id="CHEBI:140395"/>
        <dbReference type="EC" id="2.7.7.6"/>
    </reaction>
</comment>
<gene>
    <name evidence="8" type="ORF">PILCRDRAFT_649731</name>
</gene>
<evidence type="ECO:0000256" key="6">
    <source>
        <dbReference type="ARBA" id="ARBA00048552"/>
    </source>
</evidence>
<keyword evidence="3" id="KW-0808">Transferase</keyword>
<reference evidence="9" key="2">
    <citation type="submission" date="2015-01" db="EMBL/GenBank/DDBJ databases">
        <title>Evolutionary Origins and Diversification of the Mycorrhizal Mutualists.</title>
        <authorList>
            <consortium name="DOE Joint Genome Institute"/>
            <consortium name="Mycorrhizal Genomics Consortium"/>
            <person name="Kohler A."/>
            <person name="Kuo A."/>
            <person name="Nagy L.G."/>
            <person name="Floudas D."/>
            <person name="Copeland A."/>
            <person name="Barry K.W."/>
            <person name="Cichocki N."/>
            <person name="Veneault-Fourrey C."/>
            <person name="LaButti K."/>
            <person name="Lindquist E.A."/>
            <person name="Lipzen A."/>
            <person name="Lundell T."/>
            <person name="Morin E."/>
            <person name="Murat C."/>
            <person name="Riley R."/>
            <person name="Ohm R."/>
            <person name="Sun H."/>
            <person name="Tunlid A."/>
            <person name="Henrissat B."/>
            <person name="Grigoriev I.V."/>
            <person name="Hibbett D.S."/>
            <person name="Martin F."/>
        </authorList>
    </citation>
    <scope>NUCLEOTIDE SEQUENCE [LARGE SCALE GENOMIC DNA]</scope>
    <source>
        <strain evidence="9">F 1598</strain>
    </source>
</reference>
<dbReference type="AlphaFoldDB" id="A0A0C3F901"/>
<accession>A0A0C3F901</accession>
<evidence type="ECO:0000259" key="7">
    <source>
        <dbReference type="SMART" id="SM00663"/>
    </source>
</evidence>
<dbReference type="PANTHER" id="PTHR19376:SF37">
    <property type="entry name" value="DNA-DIRECTED RNA POLYMERASE II SUBUNIT RPB1"/>
    <property type="match status" value="1"/>
</dbReference>
<dbReference type="Proteomes" id="UP000054166">
    <property type="component" value="Unassembled WGS sequence"/>
</dbReference>